<evidence type="ECO:0000256" key="6">
    <source>
        <dbReference type="ARBA" id="ARBA00023004"/>
    </source>
</evidence>
<evidence type="ECO:0000256" key="11">
    <source>
        <dbReference type="ARBA" id="ARBA00023163"/>
    </source>
</evidence>
<proteinExistence type="inferred from homology"/>
<evidence type="ECO:0000256" key="1">
    <source>
        <dbReference type="ARBA" id="ARBA00001966"/>
    </source>
</evidence>
<evidence type="ECO:0000313" key="14">
    <source>
        <dbReference type="Proteomes" id="UP001381003"/>
    </source>
</evidence>
<evidence type="ECO:0000256" key="9">
    <source>
        <dbReference type="ARBA" id="ARBA00023125"/>
    </source>
</evidence>
<keyword evidence="14" id="KW-1185">Reference proteome</keyword>
<keyword evidence="11" id="KW-0804">Transcription</keyword>
<keyword evidence="5" id="KW-0479">Metal-binding</keyword>
<comment type="subcellular location">
    <subcellularLocation>
        <location evidence="2">Cytoplasm</location>
    </subcellularLocation>
</comment>
<protein>
    <submittedName>
        <fullName evidence="13">WhiB family transcriptional regulator</fullName>
    </submittedName>
</protein>
<comment type="similarity">
    <text evidence="3">Belongs to the WhiB family.</text>
</comment>
<evidence type="ECO:0000256" key="5">
    <source>
        <dbReference type="ARBA" id="ARBA00022723"/>
    </source>
</evidence>
<feature type="domain" description="4Fe-4S Wbl-type" evidence="12">
    <location>
        <begin position="22"/>
        <end position="80"/>
    </location>
</feature>
<dbReference type="Proteomes" id="UP001381003">
    <property type="component" value="Chromosome"/>
</dbReference>
<name>A0ABZ2FIC1_9MICO</name>
<gene>
    <name evidence="13" type="ORF">N5P18_04145</name>
</gene>
<dbReference type="RefSeq" id="WP_338538772.1">
    <property type="nucleotide sequence ID" value="NZ_CP104874.1"/>
</dbReference>
<dbReference type="InterPro" id="IPR034768">
    <property type="entry name" value="4FE4S_WBL"/>
</dbReference>
<keyword evidence="7" id="KW-0411">Iron-sulfur</keyword>
<evidence type="ECO:0000313" key="13">
    <source>
        <dbReference type="EMBL" id="WWF06070.1"/>
    </source>
</evidence>
<evidence type="ECO:0000256" key="7">
    <source>
        <dbReference type="ARBA" id="ARBA00023014"/>
    </source>
</evidence>
<keyword evidence="8" id="KW-0805">Transcription regulation</keyword>
<evidence type="ECO:0000256" key="2">
    <source>
        <dbReference type="ARBA" id="ARBA00004496"/>
    </source>
</evidence>
<keyword evidence="10" id="KW-1015">Disulfide bond</keyword>
<evidence type="ECO:0000259" key="12">
    <source>
        <dbReference type="PROSITE" id="PS51674"/>
    </source>
</evidence>
<comment type="cofactor">
    <cofactor evidence="1">
        <name>[4Fe-4S] cluster</name>
        <dbReference type="ChEBI" id="CHEBI:49883"/>
    </cofactor>
</comment>
<sequence>MILSDRPREVRLTLATLNTHGACAGHPHPDWWFPERGYDDAVKALLVCASCPVREMCREYARTWEDEGVWGGTTEEDREERRVVTLPPECADLTLPGLELGETA</sequence>
<reference evidence="13 14" key="1">
    <citation type="submission" date="2022-09" db="EMBL/GenBank/DDBJ databases">
        <title>Complete genome sequence of Janibacter terrae strain COS04-44, PCL-degrading bacteria isolated from oil spilled coast.</title>
        <authorList>
            <person name="Park H."/>
            <person name="Kim J.Y."/>
            <person name="An S.H."/>
            <person name="Lee C.M."/>
            <person name="Weon H.-Y."/>
        </authorList>
    </citation>
    <scope>NUCLEOTIDE SEQUENCE [LARGE SCALE GENOMIC DNA]</scope>
    <source>
        <strain evidence="13 14">COS04-44</strain>
    </source>
</reference>
<keyword evidence="6" id="KW-0408">Iron</keyword>
<dbReference type="EMBL" id="CP104874">
    <property type="protein sequence ID" value="WWF06070.1"/>
    <property type="molecule type" value="Genomic_DNA"/>
</dbReference>
<dbReference type="InterPro" id="IPR003482">
    <property type="entry name" value="Whib"/>
</dbReference>
<evidence type="ECO:0000256" key="10">
    <source>
        <dbReference type="ARBA" id="ARBA00023157"/>
    </source>
</evidence>
<evidence type="ECO:0000256" key="8">
    <source>
        <dbReference type="ARBA" id="ARBA00023015"/>
    </source>
</evidence>
<evidence type="ECO:0000256" key="3">
    <source>
        <dbReference type="ARBA" id="ARBA00006597"/>
    </source>
</evidence>
<keyword evidence="9" id="KW-0238">DNA-binding</keyword>
<dbReference type="PANTHER" id="PTHR38839">
    <property type="entry name" value="TRANSCRIPTIONAL REGULATOR WHID-RELATED"/>
    <property type="match status" value="1"/>
</dbReference>
<organism evidence="13 14">
    <name type="scientific">Janibacter terrae</name>
    <dbReference type="NCBI Taxonomy" id="103817"/>
    <lineage>
        <taxon>Bacteria</taxon>
        <taxon>Bacillati</taxon>
        <taxon>Actinomycetota</taxon>
        <taxon>Actinomycetes</taxon>
        <taxon>Micrococcales</taxon>
        <taxon>Intrasporangiaceae</taxon>
        <taxon>Janibacter</taxon>
    </lineage>
</organism>
<accession>A0ABZ2FIC1</accession>
<dbReference type="Pfam" id="PF02467">
    <property type="entry name" value="Whib"/>
    <property type="match status" value="1"/>
</dbReference>
<keyword evidence="4" id="KW-0004">4Fe-4S</keyword>
<evidence type="ECO:0000256" key="4">
    <source>
        <dbReference type="ARBA" id="ARBA00022485"/>
    </source>
</evidence>
<dbReference type="PROSITE" id="PS51674">
    <property type="entry name" value="4FE4S_WBL"/>
    <property type="match status" value="1"/>
</dbReference>